<dbReference type="Proteomes" id="UP001500751">
    <property type="component" value="Unassembled WGS sequence"/>
</dbReference>
<dbReference type="PANTHER" id="PTHR33164:SF99">
    <property type="entry name" value="MARR FAMILY REGULATORY PROTEIN"/>
    <property type="match status" value="1"/>
</dbReference>
<evidence type="ECO:0000313" key="3">
    <source>
        <dbReference type="Proteomes" id="UP001500751"/>
    </source>
</evidence>
<evidence type="ECO:0000313" key="2">
    <source>
        <dbReference type="EMBL" id="GAA2045100.1"/>
    </source>
</evidence>
<name>A0ABN2UWI7_9ACTN</name>
<dbReference type="InterPro" id="IPR036388">
    <property type="entry name" value="WH-like_DNA-bd_sf"/>
</dbReference>
<dbReference type="InterPro" id="IPR039422">
    <property type="entry name" value="MarR/SlyA-like"/>
</dbReference>
<dbReference type="RefSeq" id="WP_344668671.1">
    <property type="nucleotide sequence ID" value="NZ_BAAAQN010000038.1"/>
</dbReference>
<dbReference type="SUPFAM" id="SSF46785">
    <property type="entry name" value="Winged helix' DNA-binding domain"/>
    <property type="match status" value="1"/>
</dbReference>
<protein>
    <submittedName>
        <fullName evidence="2">MarR family winged helix-turn-helix transcriptional regulator</fullName>
    </submittedName>
</protein>
<keyword evidence="3" id="KW-1185">Reference proteome</keyword>
<dbReference type="SMART" id="SM00347">
    <property type="entry name" value="HTH_MARR"/>
    <property type="match status" value="1"/>
</dbReference>
<dbReference type="EMBL" id="BAAAQN010000038">
    <property type="protein sequence ID" value="GAA2045100.1"/>
    <property type="molecule type" value="Genomic_DNA"/>
</dbReference>
<dbReference type="InterPro" id="IPR000835">
    <property type="entry name" value="HTH_MarR-typ"/>
</dbReference>
<sequence length="157" mass="16967">MSSALPPPGSDLPLLLLLGFRALIEEVHTELAAAGHGDFRPLHGVAFKAIGDGISAAALGRRLGVSKQAAGKTIEGLERDGYVERVPDPDDARSKIIRLTARGVEVQRLAFRAMAEQRARWAEQLGEEQLASVEATLRAITGGREMRFDIPAWFNGQ</sequence>
<feature type="domain" description="HTH marR-type" evidence="1">
    <location>
        <begin position="1"/>
        <end position="142"/>
    </location>
</feature>
<dbReference type="PROSITE" id="PS50995">
    <property type="entry name" value="HTH_MARR_2"/>
    <property type="match status" value="1"/>
</dbReference>
<organism evidence="2 3">
    <name type="scientific">Catenulispora yoronensis</name>
    <dbReference type="NCBI Taxonomy" id="450799"/>
    <lineage>
        <taxon>Bacteria</taxon>
        <taxon>Bacillati</taxon>
        <taxon>Actinomycetota</taxon>
        <taxon>Actinomycetes</taxon>
        <taxon>Catenulisporales</taxon>
        <taxon>Catenulisporaceae</taxon>
        <taxon>Catenulispora</taxon>
    </lineage>
</organism>
<proteinExistence type="predicted"/>
<dbReference type="PRINTS" id="PR00598">
    <property type="entry name" value="HTHMARR"/>
</dbReference>
<evidence type="ECO:0000259" key="1">
    <source>
        <dbReference type="PROSITE" id="PS50995"/>
    </source>
</evidence>
<accession>A0ABN2UWI7</accession>
<dbReference type="Gene3D" id="1.10.10.10">
    <property type="entry name" value="Winged helix-like DNA-binding domain superfamily/Winged helix DNA-binding domain"/>
    <property type="match status" value="1"/>
</dbReference>
<dbReference type="Pfam" id="PF12802">
    <property type="entry name" value="MarR_2"/>
    <property type="match status" value="1"/>
</dbReference>
<reference evidence="2 3" key="1">
    <citation type="journal article" date="2019" name="Int. J. Syst. Evol. Microbiol.">
        <title>The Global Catalogue of Microorganisms (GCM) 10K type strain sequencing project: providing services to taxonomists for standard genome sequencing and annotation.</title>
        <authorList>
            <consortium name="The Broad Institute Genomics Platform"/>
            <consortium name="The Broad Institute Genome Sequencing Center for Infectious Disease"/>
            <person name="Wu L."/>
            <person name="Ma J."/>
        </authorList>
    </citation>
    <scope>NUCLEOTIDE SEQUENCE [LARGE SCALE GENOMIC DNA]</scope>
    <source>
        <strain evidence="2 3">JCM 16014</strain>
    </source>
</reference>
<gene>
    <name evidence="2" type="ORF">GCM10009839_56210</name>
</gene>
<dbReference type="InterPro" id="IPR036390">
    <property type="entry name" value="WH_DNA-bd_sf"/>
</dbReference>
<comment type="caution">
    <text evidence="2">The sequence shown here is derived from an EMBL/GenBank/DDBJ whole genome shotgun (WGS) entry which is preliminary data.</text>
</comment>
<dbReference type="PANTHER" id="PTHR33164">
    <property type="entry name" value="TRANSCRIPTIONAL REGULATOR, MARR FAMILY"/>
    <property type="match status" value="1"/>
</dbReference>